<dbReference type="InterPro" id="IPR039899">
    <property type="entry name" value="BET1_SNARE"/>
</dbReference>
<dbReference type="Proteomes" id="UP000053611">
    <property type="component" value="Unassembled WGS sequence"/>
</dbReference>
<evidence type="ECO:0000256" key="1">
    <source>
        <dbReference type="ARBA" id="ARBA00046280"/>
    </source>
</evidence>
<dbReference type="CDD" id="cd15853">
    <property type="entry name" value="SNARE_Bet1"/>
    <property type="match status" value="1"/>
</dbReference>
<accession>A0A0J0XMI1</accession>
<evidence type="ECO:0000259" key="4">
    <source>
        <dbReference type="PROSITE" id="PS50192"/>
    </source>
</evidence>
<keyword evidence="6" id="KW-1185">Reference proteome</keyword>
<evidence type="ECO:0000256" key="2">
    <source>
        <dbReference type="SAM" id="MobiDB-lite"/>
    </source>
</evidence>
<evidence type="ECO:0000313" key="6">
    <source>
        <dbReference type="Proteomes" id="UP000053611"/>
    </source>
</evidence>
<feature type="compositionally biased region" description="Low complexity" evidence="2">
    <location>
        <begin position="132"/>
        <end position="145"/>
    </location>
</feature>
<evidence type="ECO:0000256" key="3">
    <source>
        <dbReference type="SAM" id="Phobius"/>
    </source>
</evidence>
<keyword evidence="3" id="KW-1133">Transmembrane helix</keyword>
<reference evidence="5 6" key="1">
    <citation type="submission" date="2015-03" db="EMBL/GenBank/DDBJ databases">
        <title>Genomics and transcriptomics of the oil-accumulating basidiomycete yeast T. oleaginosus allow insights into substrate utilization and the diverse evolutionary trajectories of mating systems in fungi.</title>
        <authorList>
            <consortium name="DOE Joint Genome Institute"/>
            <person name="Kourist R."/>
            <person name="Kracht O."/>
            <person name="Bracharz F."/>
            <person name="Lipzen A."/>
            <person name="Nolan M."/>
            <person name="Ohm R."/>
            <person name="Grigoriev I."/>
            <person name="Sun S."/>
            <person name="Heitman J."/>
            <person name="Bruck T."/>
            <person name="Nowrousian M."/>
        </authorList>
    </citation>
    <scope>NUCLEOTIDE SEQUENCE [LARGE SCALE GENOMIC DNA]</scope>
    <source>
        <strain evidence="5 6">IBC0246</strain>
    </source>
</reference>
<dbReference type="PROSITE" id="PS50192">
    <property type="entry name" value="T_SNARE"/>
    <property type="match status" value="1"/>
</dbReference>
<feature type="transmembrane region" description="Helical" evidence="3">
    <location>
        <begin position="64"/>
        <end position="81"/>
    </location>
</feature>
<gene>
    <name evidence="5" type="ORF">CC85DRAFT_285595</name>
</gene>
<dbReference type="SUPFAM" id="SSF58038">
    <property type="entry name" value="SNARE fusion complex"/>
    <property type="match status" value="1"/>
</dbReference>
<name>A0A0J0XMI1_9TREE</name>
<dbReference type="EMBL" id="KQ087206">
    <property type="protein sequence ID" value="KLT42360.1"/>
    <property type="molecule type" value="Genomic_DNA"/>
</dbReference>
<dbReference type="OrthoDB" id="3063237at2759"/>
<feature type="region of interest" description="Disordered" evidence="2">
    <location>
        <begin position="115"/>
        <end position="151"/>
    </location>
</feature>
<feature type="domain" description="T-SNARE coiled-coil homology" evidence="4">
    <location>
        <begin position="7"/>
        <end position="47"/>
    </location>
</feature>
<proteinExistence type="predicted"/>
<dbReference type="InterPro" id="IPR000727">
    <property type="entry name" value="T_SNARE_dom"/>
</dbReference>
<organism evidence="5 6">
    <name type="scientific">Cutaneotrichosporon oleaginosum</name>
    <dbReference type="NCBI Taxonomy" id="879819"/>
    <lineage>
        <taxon>Eukaryota</taxon>
        <taxon>Fungi</taxon>
        <taxon>Dikarya</taxon>
        <taxon>Basidiomycota</taxon>
        <taxon>Agaricomycotina</taxon>
        <taxon>Tremellomycetes</taxon>
        <taxon>Trichosporonales</taxon>
        <taxon>Trichosporonaceae</taxon>
        <taxon>Cutaneotrichosporon</taxon>
    </lineage>
</organism>
<dbReference type="GO" id="GO:0012505">
    <property type="term" value="C:endomembrane system"/>
    <property type="evidence" value="ECO:0007669"/>
    <property type="project" value="UniProtKB-SubCell"/>
</dbReference>
<keyword evidence="3" id="KW-0812">Transmembrane</keyword>
<comment type="subcellular location">
    <subcellularLocation>
        <location evidence="1">Endomembrane system</location>
        <topology evidence="1">Single-pass type IV membrane protein</topology>
    </subcellularLocation>
</comment>
<protein>
    <recommendedName>
        <fullName evidence="4">t-SNARE coiled-coil homology domain-containing protein</fullName>
    </recommendedName>
</protein>
<keyword evidence="3" id="KW-0472">Membrane</keyword>
<dbReference type="AlphaFoldDB" id="A0A0J0XMI1"/>
<evidence type="ECO:0000313" key="5">
    <source>
        <dbReference type="EMBL" id="KLT42360.1"/>
    </source>
</evidence>
<sequence length="151" mass="16243">MPSTTDQTLEQQNEEELSSLHNKIKNLRSVTIDILDDSGRQNNQLDQTVSLFCGQSGMVMRGGYTLVCGVLLALLALGVAAPPPRSPFSCTPLRPFCCTPSHWFARRPHPSPPSLIPHCPPSQCASADPRTTHSPSLPTRSSPLRGTTAAA</sequence>
<dbReference type="STRING" id="879819.A0A0J0XMI1"/>